<name>A0A078I5I2_BRANA</name>
<reference evidence="1 2" key="1">
    <citation type="journal article" date="2014" name="Science">
        <title>Plant genetics. Early allopolyploid evolution in the post-Neolithic Brassica napus oilseed genome.</title>
        <authorList>
            <person name="Chalhoub B."/>
            <person name="Denoeud F."/>
            <person name="Liu S."/>
            <person name="Parkin I.A."/>
            <person name="Tang H."/>
            <person name="Wang X."/>
            <person name="Chiquet J."/>
            <person name="Belcram H."/>
            <person name="Tong C."/>
            <person name="Samans B."/>
            <person name="Correa M."/>
            <person name="Da Silva C."/>
            <person name="Just J."/>
            <person name="Falentin C."/>
            <person name="Koh C.S."/>
            <person name="Le Clainche I."/>
            <person name="Bernard M."/>
            <person name="Bento P."/>
            <person name="Noel B."/>
            <person name="Labadie K."/>
            <person name="Alberti A."/>
            <person name="Charles M."/>
            <person name="Arnaud D."/>
            <person name="Guo H."/>
            <person name="Daviaud C."/>
            <person name="Alamery S."/>
            <person name="Jabbari K."/>
            <person name="Zhao M."/>
            <person name="Edger P.P."/>
            <person name="Chelaifa H."/>
            <person name="Tack D."/>
            <person name="Lassalle G."/>
            <person name="Mestiri I."/>
            <person name="Schnel N."/>
            <person name="Le Paslier M.C."/>
            <person name="Fan G."/>
            <person name="Renault V."/>
            <person name="Bayer P.E."/>
            <person name="Golicz A.A."/>
            <person name="Manoli S."/>
            <person name="Lee T.H."/>
            <person name="Thi V.H."/>
            <person name="Chalabi S."/>
            <person name="Hu Q."/>
            <person name="Fan C."/>
            <person name="Tollenaere R."/>
            <person name="Lu Y."/>
            <person name="Battail C."/>
            <person name="Shen J."/>
            <person name="Sidebottom C.H."/>
            <person name="Wang X."/>
            <person name="Canaguier A."/>
            <person name="Chauveau A."/>
            <person name="Berard A."/>
            <person name="Deniot G."/>
            <person name="Guan M."/>
            <person name="Liu Z."/>
            <person name="Sun F."/>
            <person name="Lim Y.P."/>
            <person name="Lyons E."/>
            <person name="Town C.D."/>
            <person name="Bancroft I."/>
            <person name="Wang X."/>
            <person name="Meng J."/>
            <person name="Ma J."/>
            <person name="Pires J.C."/>
            <person name="King G.J."/>
            <person name="Brunel D."/>
            <person name="Delourme R."/>
            <person name="Renard M."/>
            <person name="Aury J.M."/>
            <person name="Adams K.L."/>
            <person name="Batley J."/>
            <person name="Snowdon R.J."/>
            <person name="Tost J."/>
            <person name="Edwards D."/>
            <person name="Zhou Y."/>
            <person name="Hua W."/>
            <person name="Sharpe A.G."/>
            <person name="Paterson A.H."/>
            <person name="Guan C."/>
            <person name="Wincker P."/>
        </authorList>
    </citation>
    <scope>NUCLEOTIDE SEQUENCE [LARGE SCALE GENOMIC DNA]</scope>
    <source>
        <strain evidence="2">cv. Darmor-bzh</strain>
    </source>
</reference>
<evidence type="ECO:0000313" key="1">
    <source>
        <dbReference type="EMBL" id="CDY44734.1"/>
    </source>
</evidence>
<sequence>MREEACQEWCSKEGALEVEMTMNLPEIFSHLATDLPQA</sequence>
<proteinExistence type="predicted"/>
<protein>
    <submittedName>
        <fullName evidence="1">BnaC09g22460D protein</fullName>
    </submittedName>
</protein>
<accession>A0A078I5I2</accession>
<dbReference type="EMBL" id="LK032600">
    <property type="protein sequence ID" value="CDY44734.1"/>
    <property type="molecule type" value="Genomic_DNA"/>
</dbReference>
<dbReference type="Proteomes" id="UP000028999">
    <property type="component" value="Unassembled WGS sequence"/>
</dbReference>
<evidence type="ECO:0000313" key="2">
    <source>
        <dbReference type="Proteomes" id="UP000028999"/>
    </source>
</evidence>
<dbReference type="PaxDb" id="3708-A0A078I5I2"/>
<organism evidence="1 2">
    <name type="scientific">Brassica napus</name>
    <name type="common">Rape</name>
    <dbReference type="NCBI Taxonomy" id="3708"/>
    <lineage>
        <taxon>Eukaryota</taxon>
        <taxon>Viridiplantae</taxon>
        <taxon>Streptophyta</taxon>
        <taxon>Embryophyta</taxon>
        <taxon>Tracheophyta</taxon>
        <taxon>Spermatophyta</taxon>
        <taxon>Magnoliopsida</taxon>
        <taxon>eudicotyledons</taxon>
        <taxon>Gunneridae</taxon>
        <taxon>Pentapetalae</taxon>
        <taxon>rosids</taxon>
        <taxon>malvids</taxon>
        <taxon>Brassicales</taxon>
        <taxon>Brassicaceae</taxon>
        <taxon>Brassiceae</taxon>
        <taxon>Brassica</taxon>
    </lineage>
</organism>
<dbReference type="AlphaFoldDB" id="A0A078I5I2"/>
<keyword evidence="2" id="KW-1185">Reference proteome</keyword>
<gene>
    <name evidence="1" type="primary">BnaC09g22460D</name>
    <name evidence="1" type="ORF">GSBRNA2T00080713001</name>
</gene>
<dbReference type="Gramene" id="CDY44734">
    <property type="protein sequence ID" value="CDY44734"/>
    <property type="gene ID" value="GSBRNA2T00080713001"/>
</dbReference>